<protein>
    <submittedName>
        <fullName evidence="2">Amidohydrolase family protein</fullName>
    </submittedName>
</protein>
<dbReference type="InterPro" id="IPR051781">
    <property type="entry name" value="Metallo-dep_Hydrolase"/>
</dbReference>
<organism evidence="2 3">
    <name type="scientific">Niabella ginsengisoli</name>
    <dbReference type="NCBI Taxonomy" id="522298"/>
    <lineage>
        <taxon>Bacteria</taxon>
        <taxon>Pseudomonadati</taxon>
        <taxon>Bacteroidota</taxon>
        <taxon>Chitinophagia</taxon>
        <taxon>Chitinophagales</taxon>
        <taxon>Chitinophagaceae</taxon>
        <taxon>Niabella</taxon>
    </lineage>
</organism>
<gene>
    <name evidence="2" type="ORF">MKP09_12955</name>
</gene>
<dbReference type="Pfam" id="PF01979">
    <property type="entry name" value="Amidohydro_1"/>
    <property type="match status" value="1"/>
</dbReference>
<evidence type="ECO:0000313" key="2">
    <source>
        <dbReference type="EMBL" id="MCH5598752.1"/>
    </source>
</evidence>
<feature type="domain" description="Amidohydrolase-related" evidence="1">
    <location>
        <begin position="96"/>
        <end position="169"/>
    </location>
</feature>
<dbReference type="Proteomes" id="UP001202248">
    <property type="component" value="Unassembled WGS sequence"/>
</dbReference>
<accession>A0ABS9SK44</accession>
<dbReference type="InterPro" id="IPR032466">
    <property type="entry name" value="Metal_Hydrolase"/>
</dbReference>
<sequence>MFEKKQKLFIHADVSKQILVAVDFAKKFDIDIVLVGGSDSYLVADLLKQNNIPVILNALHSLPTMQDDDVDQPFKTPAILQKAGVLFAINDNSDNAKYRNLDFNAGTAVAYGLTKEQALAAITINPAKILGIDQQTGSIETGKDANIIICDGDVLDMRSSVVTDAFIQGRKVNLDNKQNQLYERYKHRYGIMD</sequence>
<keyword evidence="3" id="KW-1185">Reference proteome</keyword>
<evidence type="ECO:0000259" key="1">
    <source>
        <dbReference type="Pfam" id="PF01979"/>
    </source>
</evidence>
<dbReference type="InterPro" id="IPR006680">
    <property type="entry name" value="Amidohydro-rel"/>
</dbReference>
<dbReference type="Gene3D" id="3.20.20.140">
    <property type="entry name" value="Metal-dependent hydrolases"/>
    <property type="match status" value="1"/>
</dbReference>
<dbReference type="EMBL" id="JAKWBL010000002">
    <property type="protein sequence ID" value="MCH5598752.1"/>
    <property type="molecule type" value="Genomic_DNA"/>
</dbReference>
<proteinExistence type="predicted"/>
<dbReference type="SUPFAM" id="SSF51556">
    <property type="entry name" value="Metallo-dependent hydrolases"/>
    <property type="match status" value="1"/>
</dbReference>
<name>A0ABS9SK44_9BACT</name>
<evidence type="ECO:0000313" key="3">
    <source>
        <dbReference type="Proteomes" id="UP001202248"/>
    </source>
</evidence>
<dbReference type="PANTHER" id="PTHR43135">
    <property type="entry name" value="ALPHA-D-RIBOSE 1-METHYLPHOSPHONATE 5-TRIPHOSPHATE DIPHOSPHATASE"/>
    <property type="match status" value="1"/>
</dbReference>
<dbReference type="RefSeq" id="WP_240830425.1">
    <property type="nucleotide sequence ID" value="NZ_JAKWBL010000002.1"/>
</dbReference>
<reference evidence="2 3" key="1">
    <citation type="submission" date="2022-02" db="EMBL/GenBank/DDBJ databases">
        <authorList>
            <person name="Min J."/>
        </authorList>
    </citation>
    <scope>NUCLEOTIDE SEQUENCE [LARGE SCALE GENOMIC DNA]</scope>
    <source>
        <strain evidence="2 3">GR10-1</strain>
    </source>
</reference>
<dbReference type="PANTHER" id="PTHR43135:SF3">
    <property type="entry name" value="ALPHA-D-RIBOSE 1-METHYLPHOSPHONATE 5-TRIPHOSPHATE DIPHOSPHATASE"/>
    <property type="match status" value="1"/>
</dbReference>
<comment type="caution">
    <text evidence="2">The sequence shown here is derived from an EMBL/GenBank/DDBJ whole genome shotgun (WGS) entry which is preliminary data.</text>
</comment>